<name>A0A1G8A118_9FLAO</name>
<keyword evidence="10" id="KW-1185">Reference proteome</keyword>
<evidence type="ECO:0000256" key="6">
    <source>
        <dbReference type="SAM" id="Phobius"/>
    </source>
</evidence>
<protein>
    <submittedName>
        <fullName evidence="9">Putative ABC transport system permease protein</fullName>
    </submittedName>
</protein>
<feature type="transmembrane region" description="Helical" evidence="6">
    <location>
        <begin position="286"/>
        <end position="308"/>
    </location>
</feature>
<feature type="transmembrane region" description="Helical" evidence="6">
    <location>
        <begin position="768"/>
        <end position="787"/>
    </location>
</feature>
<feature type="transmembrane region" description="Helical" evidence="6">
    <location>
        <begin position="378"/>
        <end position="401"/>
    </location>
</feature>
<proteinExistence type="predicted"/>
<evidence type="ECO:0000256" key="1">
    <source>
        <dbReference type="ARBA" id="ARBA00004651"/>
    </source>
</evidence>
<evidence type="ECO:0000256" key="2">
    <source>
        <dbReference type="ARBA" id="ARBA00022475"/>
    </source>
</evidence>
<dbReference type="InterPro" id="IPR025857">
    <property type="entry name" value="MacB_PCD"/>
</dbReference>
<evidence type="ECO:0000256" key="5">
    <source>
        <dbReference type="ARBA" id="ARBA00023136"/>
    </source>
</evidence>
<evidence type="ECO:0000313" key="10">
    <source>
        <dbReference type="Proteomes" id="UP000199274"/>
    </source>
</evidence>
<accession>A0A1G8A118</accession>
<feature type="domain" description="MacB-like periplasmic core" evidence="8">
    <location>
        <begin position="487"/>
        <end position="649"/>
    </location>
</feature>
<dbReference type="GO" id="GO:0022857">
    <property type="term" value="F:transmembrane transporter activity"/>
    <property type="evidence" value="ECO:0007669"/>
    <property type="project" value="TreeGrafter"/>
</dbReference>
<evidence type="ECO:0000313" key="9">
    <source>
        <dbReference type="EMBL" id="SDH14612.1"/>
    </source>
</evidence>
<dbReference type="RefSeq" id="WP_091256702.1">
    <property type="nucleotide sequence ID" value="NZ_FNDB01000004.1"/>
</dbReference>
<dbReference type="GO" id="GO:0005886">
    <property type="term" value="C:plasma membrane"/>
    <property type="evidence" value="ECO:0007669"/>
    <property type="project" value="UniProtKB-SubCell"/>
</dbReference>
<feature type="domain" description="ABC3 transporter permease C-terminal" evidence="7">
    <location>
        <begin position="293"/>
        <end position="399"/>
    </location>
</feature>
<dbReference type="AlphaFoldDB" id="A0A1G8A118"/>
<dbReference type="PANTHER" id="PTHR30572">
    <property type="entry name" value="MEMBRANE COMPONENT OF TRANSPORTER-RELATED"/>
    <property type="match status" value="1"/>
</dbReference>
<feature type="transmembrane region" description="Helical" evidence="6">
    <location>
        <begin position="422"/>
        <end position="446"/>
    </location>
</feature>
<feature type="transmembrane region" description="Helical" evidence="6">
    <location>
        <begin position="21"/>
        <end position="41"/>
    </location>
</feature>
<dbReference type="OrthoDB" id="8740261at2"/>
<evidence type="ECO:0000259" key="8">
    <source>
        <dbReference type="Pfam" id="PF12704"/>
    </source>
</evidence>
<feature type="transmembrane region" description="Helical" evidence="6">
    <location>
        <begin position="682"/>
        <end position="706"/>
    </location>
</feature>
<dbReference type="Proteomes" id="UP000199274">
    <property type="component" value="Unassembled WGS sequence"/>
</dbReference>
<keyword evidence="3 6" id="KW-0812">Transmembrane</keyword>
<dbReference type="STRING" id="178355.SAMN04488062_104281"/>
<gene>
    <name evidence="9" type="ORF">SAMN04488062_104281</name>
</gene>
<dbReference type="InterPro" id="IPR003838">
    <property type="entry name" value="ABC3_permease_C"/>
</dbReference>
<keyword evidence="4 6" id="KW-1133">Transmembrane helix</keyword>
<sequence length="805" mass="91675">MLKNWTRIFLYHLKNEKLFSALNVFGLAIGIAGLIFALLYWNDEQSYDAWNPEKDNVHQVLVELTGMPIFSDCALFLKPILDKDANVEKIVYADSWYQKDKIIYKGKKEIVDKIINVEADFFSLFPFEIIKGDAVSALKDDSSAAISDVIAKRVFGNENPIGKQITCLDQMFVVRAVYHIPGNSSIAPDVVMNKMKEWMSGNTTSPFVLKLLLKVKDPSKIENTRKSLERMYNGDFIERTAKLEGFTPEEMAKKIGYFNVVIEPLSEARLHSIADGYPEGRGNYQFLLIMVGLSVLILILSIVNYINLATANAVKRAKEIGVRKVVGASKSTIVIQFIFETALISLFSILLALVIVELTLPYYNEFLNKSLRIIGSQFYLQLILIFSITVLVAGILPAVYVANFETLKVLKGNFGRSKNGTWLRNGMLIFQFMVATFFIVGSYIVYQQIDYLTNKDLGFKGDQVIEINLNFPNSDYEVKKVGQNIYNKYTTIKQELAKIKGVEQSSTGLVSFDGSDDSLGGVLYKEELFKGRTIAVDYDFLEMMKIKVIKGRGLDKKYAKDTITSVLINETAQKLMSMKEPIGQEIIVKERKLKIIGVVKDFNLLSPEVEVSGMYFYHLKTVDIAQNINKVFVKLKSDNIENTIAEIDKLWATVNTDYPFKYDFVDKQYARTYESYVKQKNLFSLLNFVVIGIALFGLFALASYSIQSRMKEIAIRKTLGAETNVLLKELSKQYILYCIIGFLIALFPTYYLLNMWLENFAFRIEMTLFPFLFGFIILLVLTLIIVLSRAYQATKTDVLKYLKYE</sequence>
<evidence type="ECO:0000259" key="7">
    <source>
        <dbReference type="Pfam" id="PF02687"/>
    </source>
</evidence>
<evidence type="ECO:0000256" key="4">
    <source>
        <dbReference type="ARBA" id="ARBA00022989"/>
    </source>
</evidence>
<dbReference type="InterPro" id="IPR050250">
    <property type="entry name" value="Macrolide_Exporter_MacB"/>
</dbReference>
<evidence type="ECO:0000256" key="3">
    <source>
        <dbReference type="ARBA" id="ARBA00022692"/>
    </source>
</evidence>
<dbReference type="PANTHER" id="PTHR30572:SF18">
    <property type="entry name" value="ABC-TYPE MACROLIDE FAMILY EXPORT SYSTEM PERMEASE COMPONENT 2"/>
    <property type="match status" value="1"/>
</dbReference>
<feature type="domain" description="ABC3 transporter permease C-terminal" evidence="7">
    <location>
        <begin position="686"/>
        <end position="797"/>
    </location>
</feature>
<dbReference type="Pfam" id="PF12704">
    <property type="entry name" value="MacB_PCD"/>
    <property type="match status" value="2"/>
</dbReference>
<dbReference type="Pfam" id="PF02687">
    <property type="entry name" value="FtsX"/>
    <property type="match status" value="2"/>
</dbReference>
<feature type="transmembrane region" description="Helical" evidence="6">
    <location>
        <begin position="333"/>
        <end position="358"/>
    </location>
</feature>
<feature type="transmembrane region" description="Helical" evidence="6">
    <location>
        <begin position="734"/>
        <end position="753"/>
    </location>
</feature>
<comment type="subcellular location">
    <subcellularLocation>
        <location evidence="1">Cell membrane</location>
        <topology evidence="1">Multi-pass membrane protein</topology>
    </subcellularLocation>
</comment>
<keyword evidence="5 6" id="KW-0472">Membrane</keyword>
<organism evidence="9 10">
    <name type="scientific">Flavobacterium omnivorum</name>
    <dbReference type="NCBI Taxonomy" id="178355"/>
    <lineage>
        <taxon>Bacteria</taxon>
        <taxon>Pseudomonadati</taxon>
        <taxon>Bacteroidota</taxon>
        <taxon>Flavobacteriia</taxon>
        <taxon>Flavobacteriales</taxon>
        <taxon>Flavobacteriaceae</taxon>
        <taxon>Flavobacterium</taxon>
    </lineage>
</organism>
<reference evidence="10" key="1">
    <citation type="submission" date="2016-10" db="EMBL/GenBank/DDBJ databases">
        <authorList>
            <person name="Varghese N."/>
            <person name="Submissions S."/>
        </authorList>
    </citation>
    <scope>NUCLEOTIDE SEQUENCE [LARGE SCALE GENOMIC DNA]</scope>
    <source>
        <strain evidence="10">CGMCC 1.2747</strain>
    </source>
</reference>
<feature type="domain" description="MacB-like periplasmic core" evidence="8">
    <location>
        <begin position="20"/>
        <end position="230"/>
    </location>
</feature>
<keyword evidence="2" id="KW-1003">Cell membrane</keyword>
<dbReference type="EMBL" id="FNDB01000004">
    <property type="protein sequence ID" value="SDH14612.1"/>
    <property type="molecule type" value="Genomic_DNA"/>
</dbReference>